<dbReference type="AlphaFoldDB" id="A0A157ZB06"/>
<dbReference type="EMBL" id="FCOA02000001">
    <property type="protein sequence ID" value="SAK42720.1"/>
    <property type="molecule type" value="Genomic_DNA"/>
</dbReference>
<dbReference type="InterPro" id="IPR010583">
    <property type="entry name" value="MipA"/>
</dbReference>
<dbReference type="PANTHER" id="PTHR38776">
    <property type="entry name" value="MLTA-INTERACTING PROTEIN-RELATED"/>
    <property type="match status" value="1"/>
</dbReference>
<keyword evidence="5" id="KW-0998">Cell outer membrane</keyword>
<sequence length="261" mass="27966">MKIASNGPCLLASLALLACSTAHANEQAPEAQSEWKVSIGPGVMVAPKYPGSNKLEVLPLPALDISYDDRFFSQGLDVLGVNVLRDENYHVGAAVSFDFQSRNEADDPRLRGLGNVHWGPKLKIFADYSVSMFTASAALYQDIAGTGQGLLASGDLAINIPYPKGWIFSFGPGVTWANATYMRTLFGVSPQQSAASGLPAHQTSSGVRDVHLNAYASYDFSKHWTGSLQVTAGRLQGSAANSPITLRKTEFNGFAALSYRF</sequence>
<keyword evidence="3 6" id="KW-0732">Signal</keyword>
<keyword evidence="8" id="KW-1185">Reference proteome</keyword>
<dbReference type="Pfam" id="PF06629">
    <property type="entry name" value="MipA"/>
    <property type="match status" value="1"/>
</dbReference>
<evidence type="ECO:0000256" key="6">
    <source>
        <dbReference type="SAM" id="SignalP"/>
    </source>
</evidence>
<dbReference type="Proteomes" id="UP000054851">
    <property type="component" value="Unassembled WGS sequence"/>
</dbReference>
<feature type="chain" id="PRO_5007619083" evidence="6">
    <location>
        <begin position="25"/>
        <end position="261"/>
    </location>
</feature>
<proteinExistence type="inferred from homology"/>
<comment type="subcellular location">
    <subcellularLocation>
        <location evidence="1">Cell outer membrane</location>
    </subcellularLocation>
</comment>
<comment type="caution">
    <text evidence="7">The sequence shown here is derived from an EMBL/GenBank/DDBJ whole genome shotgun (WGS) entry which is preliminary data.</text>
</comment>
<comment type="similarity">
    <text evidence="2">Belongs to the MipA/OmpV family.</text>
</comment>
<gene>
    <name evidence="7" type="ORF">AWB79_00621</name>
</gene>
<accession>A0A157ZB06</accession>
<dbReference type="GO" id="GO:0009279">
    <property type="term" value="C:cell outer membrane"/>
    <property type="evidence" value="ECO:0007669"/>
    <property type="project" value="UniProtKB-SubCell"/>
</dbReference>
<name>A0A157ZB06_9BURK</name>
<evidence type="ECO:0000256" key="5">
    <source>
        <dbReference type="ARBA" id="ARBA00023237"/>
    </source>
</evidence>
<evidence type="ECO:0000256" key="2">
    <source>
        <dbReference type="ARBA" id="ARBA00005722"/>
    </source>
</evidence>
<dbReference type="RefSeq" id="WP_061165858.1">
    <property type="nucleotide sequence ID" value="NZ_FCOA02000001.1"/>
</dbReference>
<dbReference type="OrthoDB" id="8585044at2"/>
<protein>
    <submittedName>
        <fullName evidence="7">Structural protein MipA</fullName>
    </submittedName>
</protein>
<evidence type="ECO:0000313" key="7">
    <source>
        <dbReference type="EMBL" id="SAK42720.1"/>
    </source>
</evidence>
<feature type="signal peptide" evidence="6">
    <location>
        <begin position="1"/>
        <end position="24"/>
    </location>
</feature>
<organism evidence="7 8">
    <name type="scientific">Caballeronia hypogeia</name>
    <dbReference type="NCBI Taxonomy" id="1777140"/>
    <lineage>
        <taxon>Bacteria</taxon>
        <taxon>Pseudomonadati</taxon>
        <taxon>Pseudomonadota</taxon>
        <taxon>Betaproteobacteria</taxon>
        <taxon>Burkholderiales</taxon>
        <taxon>Burkholderiaceae</taxon>
        <taxon>Caballeronia</taxon>
    </lineage>
</organism>
<keyword evidence="4" id="KW-0472">Membrane</keyword>
<reference evidence="7" key="1">
    <citation type="submission" date="2016-01" db="EMBL/GenBank/DDBJ databases">
        <authorList>
            <person name="Peeters C."/>
        </authorList>
    </citation>
    <scope>NUCLEOTIDE SEQUENCE</scope>
    <source>
        <strain evidence="7">LMG 29322</strain>
    </source>
</reference>
<dbReference type="PROSITE" id="PS51257">
    <property type="entry name" value="PROKAR_LIPOPROTEIN"/>
    <property type="match status" value="1"/>
</dbReference>
<evidence type="ECO:0000313" key="8">
    <source>
        <dbReference type="Proteomes" id="UP000054851"/>
    </source>
</evidence>
<evidence type="ECO:0000256" key="4">
    <source>
        <dbReference type="ARBA" id="ARBA00023136"/>
    </source>
</evidence>
<evidence type="ECO:0000256" key="1">
    <source>
        <dbReference type="ARBA" id="ARBA00004442"/>
    </source>
</evidence>
<dbReference type="PANTHER" id="PTHR38776:SF1">
    <property type="entry name" value="MLTA-INTERACTING PROTEIN-RELATED"/>
    <property type="match status" value="1"/>
</dbReference>
<evidence type="ECO:0000256" key="3">
    <source>
        <dbReference type="ARBA" id="ARBA00022729"/>
    </source>
</evidence>
<dbReference type="STRING" id="1777140.AWB79_00621"/>